<accession>A0A1Y4L9Q3</accession>
<reference evidence="3" key="1">
    <citation type="submission" date="2017-04" db="EMBL/GenBank/DDBJ databases">
        <title>Function of individual gut microbiota members based on whole genome sequencing of pure cultures obtained from chicken caecum.</title>
        <authorList>
            <person name="Medvecky M."/>
            <person name="Cejkova D."/>
            <person name="Polansky O."/>
            <person name="Karasova D."/>
            <person name="Kubasova T."/>
            <person name="Cizek A."/>
            <person name="Rychlik I."/>
        </authorList>
    </citation>
    <scope>NUCLEOTIDE SEQUENCE [LARGE SCALE GENOMIC DNA]</scope>
    <source>
        <strain evidence="3">An180</strain>
    </source>
</reference>
<evidence type="ECO:0000313" key="3">
    <source>
        <dbReference type="Proteomes" id="UP000195897"/>
    </source>
</evidence>
<dbReference type="RefSeq" id="WP_087371628.1">
    <property type="nucleotide sequence ID" value="NZ_NFKK01000004.1"/>
</dbReference>
<dbReference type="AlphaFoldDB" id="A0A1Y4L9Q3"/>
<comment type="caution">
    <text evidence="2">The sequence shown here is derived from an EMBL/GenBank/DDBJ whole genome shotgun (WGS) entry which is preliminary data.</text>
</comment>
<name>A0A1Y4L9Q3_9FIRM</name>
<dbReference type="Gene3D" id="2.160.20.120">
    <property type="match status" value="1"/>
</dbReference>
<dbReference type="Proteomes" id="UP000195897">
    <property type="component" value="Unassembled WGS sequence"/>
</dbReference>
<organism evidence="2 3">
    <name type="scientific">Butyricicoccus pullicaecorum</name>
    <dbReference type="NCBI Taxonomy" id="501571"/>
    <lineage>
        <taxon>Bacteria</taxon>
        <taxon>Bacillati</taxon>
        <taxon>Bacillota</taxon>
        <taxon>Clostridia</taxon>
        <taxon>Eubacteriales</taxon>
        <taxon>Butyricicoccaceae</taxon>
        <taxon>Butyricicoccus</taxon>
    </lineage>
</organism>
<protein>
    <recommendedName>
        <fullName evidence="4">Adhesin domain-containing protein</fullName>
    </recommendedName>
</protein>
<evidence type="ECO:0000313" key="2">
    <source>
        <dbReference type="EMBL" id="OUP53437.1"/>
    </source>
</evidence>
<dbReference type="EMBL" id="NFKK01000004">
    <property type="protein sequence ID" value="OUP53437.1"/>
    <property type="molecule type" value="Genomic_DNA"/>
</dbReference>
<feature type="region of interest" description="Disordered" evidence="1">
    <location>
        <begin position="85"/>
        <end position="104"/>
    </location>
</feature>
<proteinExistence type="predicted"/>
<evidence type="ECO:0008006" key="4">
    <source>
        <dbReference type="Google" id="ProtNLM"/>
    </source>
</evidence>
<sequence length="287" mass="30317">MKFLAKLAVVVLILGGILFAAGHAMGGSVYSAWYNGALHPFREAFSIGWSSWQNERGDIVNDAKDAARDALDDARDALDDARDAVGHHPESEHTGSMQNGETAFSDNHTKNLAFSLGRGEYTIVRGQDDQFSISGTGLDALTNWVDGDTWNIFYEDRQSKQEDRKVTITLPQNFRPEQVELNIGAASAALCALGADEIEVNVGAGSLTADALDTQELELTVGAGSADVKLGGGWSDYRYDVTSGMGSVTANGITLTEGIAGEVAAGSGSRHLNLACGMGSINLTTQA</sequence>
<evidence type="ECO:0000256" key="1">
    <source>
        <dbReference type="SAM" id="MobiDB-lite"/>
    </source>
</evidence>
<feature type="compositionally biased region" description="Polar residues" evidence="1">
    <location>
        <begin position="94"/>
        <end position="104"/>
    </location>
</feature>
<gene>
    <name evidence="2" type="ORF">B5F17_05365</name>
</gene>